<dbReference type="GO" id="GO:0005886">
    <property type="term" value="C:plasma membrane"/>
    <property type="evidence" value="ECO:0007669"/>
    <property type="project" value="UniProtKB-SubCell"/>
</dbReference>
<evidence type="ECO:0000256" key="3">
    <source>
        <dbReference type="ARBA" id="ARBA00012438"/>
    </source>
</evidence>
<dbReference type="InterPro" id="IPR004358">
    <property type="entry name" value="Sig_transdc_His_kin-like_C"/>
</dbReference>
<dbReference type="Pfam" id="PF05231">
    <property type="entry name" value="MASE1"/>
    <property type="match status" value="1"/>
</dbReference>
<proteinExistence type="predicted"/>
<keyword evidence="7 11" id="KW-1133">Transmembrane helix</keyword>
<evidence type="ECO:0000256" key="4">
    <source>
        <dbReference type="ARBA" id="ARBA00022475"/>
    </source>
</evidence>
<dbReference type="SUPFAM" id="SSF52172">
    <property type="entry name" value="CheY-like"/>
    <property type="match status" value="1"/>
</dbReference>
<dbReference type="SMART" id="SM01079">
    <property type="entry name" value="CHASE"/>
    <property type="match status" value="1"/>
</dbReference>
<dbReference type="InterPro" id="IPR005467">
    <property type="entry name" value="His_kinase_dom"/>
</dbReference>
<dbReference type="SUPFAM" id="SSF55874">
    <property type="entry name" value="ATPase domain of HSP90 chaperone/DNA topoisomerase II/histidine kinase"/>
    <property type="match status" value="1"/>
</dbReference>
<dbReference type="InterPro" id="IPR036890">
    <property type="entry name" value="HATPase_C_sf"/>
</dbReference>
<dbReference type="Gene3D" id="3.30.450.350">
    <property type="entry name" value="CHASE domain"/>
    <property type="match status" value="1"/>
</dbReference>
<feature type="transmembrane region" description="Helical" evidence="11">
    <location>
        <begin position="31"/>
        <end position="49"/>
    </location>
</feature>
<evidence type="ECO:0000259" key="12">
    <source>
        <dbReference type="PROSITE" id="PS50109"/>
    </source>
</evidence>
<evidence type="ECO:0000256" key="5">
    <source>
        <dbReference type="ARBA" id="ARBA00022553"/>
    </source>
</evidence>
<keyword evidence="5 10" id="KW-0597">Phosphoprotein</keyword>
<dbReference type="InterPro" id="IPR007895">
    <property type="entry name" value="MASE1"/>
</dbReference>
<feature type="transmembrane region" description="Helical" evidence="11">
    <location>
        <begin position="123"/>
        <end position="145"/>
    </location>
</feature>
<dbReference type="PANTHER" id="PTHR45339:SF1">
    <property type="entry name" value="HYBRID SIGNAL TRANSDUCTION HISTIDINE KINASE J"/>
    <property type="match status" value="1"/>
</dbReference>
<dbReference type="SMART" id="SM00388">
    <property type="entry name" value="HisKA"/>
    <property type="match status" value="1"/>
</dbReference>
<feature type="transmembrane region" description="Helical" evidence="11">
    <location>
        <begin position="82"/>
        <end position="102"/>
    </location>
</feature>
<keyword evidence="4" id="KW-1003">Cell membrane</keyword>
<keyword evidence="9 11" id="KW-0472">Membrane</keyword>
<dbReference type="Pfam" id="PF00072">
    <property type="entry name" value="Response_reg"/>
    <property type="match status" value="1"/>
</dbReference>
<dbReference type="Gene3D" id="3.30.565.10">
    <property type="entry name" value="Histidine kinase-like ATPase, C-terminal domain"/>
    <property type="match status" value="1"/>
</dbReference>
<dbReference type="CDD" id="cd17546">
    <property type="entry name" value="REC_hyHK_CKI1_RcsC-like"/>
    <property type="match status" value="1"/>
</dbReference>
<comment type="caution">
    <text evidence="15">The sequence shown here is derived from an EMBL/GenBank/DDBJ whole genome shotgun (WGS) entry which is preliminary data.</text>
</comment>
<reference evidence="15 16" key="1">
    <citation type="submission" date="2017-02" db="EMBL/GenBank/DDBJ databases">
        <title>Pseudoalteromonas ulvae TC14 Genome.</title>
        <authorList>
            <person name="Molmeret M."/>
        </authorList>
    </citation>
    <scope>NUCLEOTIDE SEQUENCE [LARGE SCALE GENOMIC DNA]</scope>
    <source>
        <strain evidence="15">TC14</strain>
    </source>
</reference>
<dbReference type="SMART" id="SM00448">
    <property type="entry name" value="REC"/>
    <property type="match status" value="1"/>
</dbReference>
<dbReference type="InterPro" id="IPR011006">
    <property type="entry name" value="CheY-like_superfamily"/>
</dbReference>
<evidence type="ECO:0000256" key="2">
    <source>
        <dbReference type="ARBA" id="ARBA00004651"/>
    </source>
</evidence>
<evidence type="ECO:0000256" key="7">
    <source>
        <dbReference type="ARBA" id="ARBA00022989"/>
    </source>
</evidence>
<dbReference type="Pfam" id="PF03924">
    <property type="entry name" value="CHASE"/>
    <property type="match status" value="1"/>
</dbReference>
<sequence>MHNHKAWGAALFFAYIVMGVLSNTLLTAGTYAAAIWPSAGIALAGFFLLQYRAIPYVFLGSLCINSFHFGSLSWSLDLQDVSQSFIISIGVVTQAAVGYWLIRRVNDQAEQLIELKSTLQLMLLGGPLCCLISATIGSMTLYGFGILSSETLPRTLFTWWSGDTLGVLIFTPLTLITFNQQQKLRRVQVVVPTLVVYLSLNLLFYISYRTEQQAIQQEVLVKSKMLKFSFDKQLQKIKANIGLLKAYYESSKEVNYLEFMSFTDQQLLFSSEISAIEWLPKVADEQRSDYEQRLRDIGFNNFEFKEKNSQGQLVTAATRPWYFPVYFVNPIQGNEAALGFDLSSHPVRASALNQAARSRKPVVSEVISLVQKQTESAGVLYLVPVMAAQPKPHLKGYVVAVIHLPNIIAATLAPLEFSGYKVKLEDITDHTQVSMLFETGNYLDDLRVFQEKVSFGQRVWQLSLYKELGVGERSFWVQHWRAQLFGMLFVWLLITFLLMLTGTNIRVSQQVESQTRKLLAQKQKADEANSIKGEFLANMSHEIRTPINGIKGLHYLALQESNFEQTRSYIEQADSAVNVLQRVLNDVLDFSKIEAGKLVLEKSLVSYKQVFEQLSVMVKHDVNQKNIDFSVDYESFANEQIYTDEVRLNQVLLNLVNNAIKFTEPKGSVSVKLVAFNDDQVMFVVSDTGIGIDPSLQKKLFKPFSQADNSTSRKFGGTGLGLSICQKLVVLMGGEIGLKSEAGQGSEFYFTLPIGKEECAVNRGGGDEFDASIVSLAQYQILVVEDNPLNQQVISAILAGKGCTPDIAQNGRIAINMLQKKHYDLILMDIQMPELDGLSATKIIRSEQQYKNLPIIGLSANAMEEDIEKAMAVGMNDYVVKPIEPDALFKSILSVV</sequence>
<comment type="catalytic activity">
    <reaction evidence="1">
        <text>ATP + protein L-histidine = ADP + protein N-phospho-L-histidine.</text>
        <dbReference type="EC" id="2.7.13.3"/>
    </reaction>
</comment>
<feature type="transmembrane region" description="Helical" evidence="11">
    <location>
        <begin position="480"/>
        <end position="500"/>
    </location>
</feature>
<dbReference type="FunFam" id="3.30.565.10:FF:000010">
    <property type="entry name" value="Sensor histidine kinase RcsC"/>
    <property type="match status" value="1"/>
</dbReference>
<dbReference type="EMBL" id="MWPV01000009">
    <property type="protein sequence ID" value="OUL55895.1"/>
    <property type="molecule type" value="Genomic_DNA"/>
</dbReference>
<dbReference type="InterPro" id="IPR036097">
    <property type="entry name" value="HisK_dim/P_sf"/>
</dbReference>
<dbReference type="PROSITE" id="PS50109">
    <property type="entry name" value="HIS_KIN"/>
    <property type="match status" value="1"/>
</dbReference>
<dbReference type="InterPro" id="IPR006189">
    <property type="entry name" value="CHASE_dom"/>
</dbReference>
<evidence type="ECO:0000313" key="15">
    <source>
        <dbReference type="EMBL" id="OUL55895.1"/>
    </source>
</evidence>
<dbReference type="AlphaFoldDB" id="A0A244CKJ9"/>
<dbReference type="EC" id="2.7.13.3" evidence="3"/>
<dbReference type="Gene3D" id="3.40.50.2300">
    <property type="match status" value="1"/>
</dbReference>
<dbReference type="Proteomes" id="UP000194841">
    <property type="component" value="Unassembled WGS sequence"/>
</dbReference>
<organism evidence="15 16">
    <name type="scientific">Pseudoalteromonas ulvae</name>
    <dbReference type="NCBI Taxonomy" id="107327"/>
    <lineage>
        <taxon>Bacteria</taxon>
        <taxon>Pseudomonadati</taxon>
        <taxon>Pseudomonadota</taxon>
        <taxon>Gammaproteobacteria</taxon>
        <taxon>Alteromonadales</taxon>
        <taxon>Pseudoalteromonadaceae</taxon>
        <taxon>Pseudoalteromonas</taxon>
    </lineage>
</organism>
<name>A0A244CKJ9_PSEDV</name>
<dbReference type="PROSITE" id="PS50839">
    <property type="entry name" value="CHASE"/>
    <property type="match status" value="1"/>
</dbReference>
<gene>
    <name evidence="15" type="ORF">B1199_20670</name>
</gene>
<keyword evidence="8" id="KW-0902">Two-component regulatory system</keyword>
<comment type="subcellular location">
    <subcellularLocation>
        <location evidence="2">Cell membrane</location>
        <topology evidence="2">Multi-pass membrane protein</topology>
    </subcellularLocation>
</comment>
<dbReference type="RefSeq" id="WP_086746038.1">
    <property type="nucleotide sequence ID" value="NZ_MWPV01000009.1"/>
</dbReference>
<keyword evidence="6 11" id="KW-0812">Transmembrane</keyword>
<dbReference type="InterPro" id="IPR003661">
    <property type="entry name" value="HisK_dim/P_dom"/>
</dbReference>
<evidence type="ECO:0000259" key="13">
    <source>
        <dbReference type="PROSITE" id="PS50110"/>
    </source>
</evidence>
<evidence type="ECO:0000256" key="8">
    <source>
        <dbReference type="ARBA" id="ARBA00023012"/>
    </source>
</evidence>
<dbReference type="Pfam" id="PF00512">
    <property type="entry name" value="HisKA"/>
    <property type="match status" value="1"/>
</dbReference>
<accession>A0A244CKJ9</accession>
<dbReference type="Gene3D" id="1.10.287.130">
    <property type="match status" value="1"/>
</dbReference>
<feature type="transmembrane region" description="Helical" evidence="11">
    <location>
        <begin position="56"/>
        <end position="76"/>
    </location>
</feature>
<dbReference type="GO" id="GO:0000155">
    <property type="term" value="F:phosphorelay sensor kinase activity"/>
    <property type="evidence" value="ECO:0007669"/>
    <property type="project" value="InterPro"/>
</dbReference>
<dbReference type="PROSITE" id="PS50110">
    <property type="entry name" value="RESPONSE_REGULATORY"/>
    <property type="match status" value="1"/>
</dbReference>
<feature type="transmembrane region" description="Helical" evidence="11">
    <location>
        <begin position="157"/>
        <end position="177"/>
    </location>
</feature>
<dbReference type="CDD" id="cd00082">
    <property type="entry name" value="HisKA"/>
    <property type="match status" value="1"/>
</dbReference>
<dbReference type="SMART" id="SM00387">
    <property type="entry name" value="HATPase_c"/>
    <property type="match status" value="1"/>
</dbReference>
<dbReference type="CDD" id="cd16922">
    <property type="entry name" value="HATPase_EvgS-ArcB-TorS-like"/>
    <property type="match status" value="1"/>
</dbReference>
<dbReference type="SUPFAM" id="SSF47384">
    <property type="entry name" value="Homodimeric domain of signal transducing histidine kinase"/>
    <property type="match status" value="1"/>
</dbReference>
<evidence type="ECO:0000313" key="16">
    <source>
        <dbReference type="Proteomes" id="UP000194841"/>
    </source>
</evidence>
<protein>
    <recommendedName>
        <fullName evidence="3">histidine kinase</fullName>
        <ecNumber evidence="3">2.7.13.3</ecNumber>
    </recommendedName>
</protein>
<evidence type="ECO:0000256" key="11">
    <source>
        <dbReference type="SAM" id="Phobius"/>
    </source>
</evidence>
<feature type="domain" description="Histidine kinase" evidence="12">
    <location>
        <begin position="538"/>
        <end position="756"/>
    </location>
</feature>
<dbReference type="PRINTS" id="PR00344">
    <property type="entry name" value="BCTRLSENSOR"/>
</dbReference>
<evidence type="ECO:0000256" key="6">
    <source>
        <dbReference type="ARBA" id="ARBA00022692"/>
    </source>
</evidence>
<dbReference type="Pfam" id="PF02518">
    <property type="entry name" value="HATPase_c"/>
    <property type="match status" value="1"/>
</dbReference>
<feature type="domain" description="Response regulatory" evidence="13">
    <location>
        <begin position="780"/>
        <end position="896"/>
    </location>
</feature>
<evidence type="ECO:0000256" key="1">
    <source>
        <dbReference type="ARBA" id="ARBA00000085"/>
    </source>
</evidence>
<evidence type="ECO:0000259" key="14">
    <source>
        <dbReference type="PROSITE" id="PS50839"/>
    </source>
</evidence>
<evidence type="ECO:0000256" key="9">
    <source>
        <dbReference type="ARBA" id="ARBA00023136"/>
    </source>
</evidence>
<dbReference type="InterPro" id="IPR001789">
    <property type="entry name" value="Sig_transdc_resp-reg_receiver"/>
</dbReference>
<dbReference type="PANTHER" id="PTHR45339">
    <property type="entry name" value="HYBRID SIGNAL TRANSDUCTION HISTIDINE KINASE J"/>
    <property type="match status" value="1"/>
</dbReference>
<keyword evidence="16" id="KW-1185">Reference proteome</keyword>
<feature type="domain" description="CHASE" evidence="14">
    <location>
        <begin position="250"/>
        <end position="415"/>
    </location>
</feature>
<feature type="transmembrane region" description="Helical" evidence="11">
    <location>
        <begin position="7"/>
        <end position="25"/>
    </location>
</feature>
<evidence type="ECO:0000256" key="10">
    <source>
        <dbReference type="PROSITE-ProRule" id="PRU00169"/>
    </source>
</evidence>
<dbReference type="OrthoDB" id="9810730at2"/>
<dbReference type="InterPro" id="IPR042240">
    <property type="entry name" value="CHASE_sf"/>
</dbReference>
<feature type="modified residue" description="4-aspartylphosphate" evidence="10">
    <location>
        <position position="829"/>
    </location>
</feature>
<dbReference type="InterPro" id="IPR003594">
    <property type="entry name" value="HATPase_dom"/>
</dbReference>